<organism evidence="2 3">
    <name type="scientific">Rubripirellula reticaptiva</name>
    <dbReference type="NCBI Taxonomy" id="2528013"/>
    <lineage>
        <taxon>Bacteria</taxon>
        <taxon>Pseudomonadati</taxon>
        <taxon>Planctomycetota</taxon>
        <taxon>Planctomycetia</taxon>
        <taxon>Pirellulales</taxon>
        <taxon>Pirellulaceae</taxon>
        <taxon>Rubripirellula</taxon>
    </lineage>
</organism>
<dbReference type="EMBL" id="SJPX01000001">
    <property type="protein sequence ID" value="TWU57761.1"/>
    <property type="molecule type" value="Genomic_DNA"/>
</dbReference>
<dbReference type="AlphaFoldDB" id="A0A5C6FDX3"/>
<dbReference type="SUPFAM" id="SSF54523">
    <property type="entry name" value="Pili subunits"/>
    <property type="match status" value="1"/>
</dbReference>
<comment type="caution">
    <text evidence="2">The sequence shown here is derived from an EMBL/GenBank/DDBJ whole genome shotgun (WGS) entry which is preliminary data.</text>
</comment>
<proteinExistence type="predicted"/>
<dbReference type="InterPro" id="IPR012902">
    <property type="entry name" value="N_methyl_site"/>
</dbReference>
<dbReference type="RefSeq" id="WP_146532603.1">
    <property type="nucleotide sequence ID" value="NZ_SJPX01000001.1"/>
</dbReference>
<name>A0A5C6FDX3_9BACT</name>
<dbReference type="Gene3D" id="3.30.700.10">
    <property type="entry name" value="Glycoprotein, Type 4 Pilin"/>
    <property type="match status" value="1"/>
</dbReference>
<dbReference type="InterPro" id="IPR045584">
    <property type="entry name" value="Pilin-like"/>
</dbReference>
<keyword evidence="1" id="KW-0472">Membrane</keyword>
<accession>A0A5C6FDX3</accession>
<keyword evidence="3" id="KW-1185">Reference proteome</keyword>
<dbReference type="Pfam" id="PF07963">
    <property type="entry name" value="N_methyl"/>
    <property type="match status" value="1"/>
</dbReference>
<protein>
    <recommendedName>
        <fullName evidence="4">Prepilin-type N-terminal cleavage/methylation domain-containing protein</fullName>
    </recommendedName>
</protein>
<evidence type="ECO:0000256" key="1">
    <source>
        <dbReference type="SAM" id="Phobius"/>
    </source>
</evidence>
<evidence type="ECO:0000313" key="3">
    <source>
        <dbReference type="Proteomes" id="UP000317977"/>
    </source>
</evidence>
<gene>
    <name evidence="2" type="ORF">Poly59_06700</name>
</gene>
<sequence>MPRFNNNRRAFSLIEILAAVMIAATVATIAVTQFRTPGDTAHWRSCQLSRQTVQNEANRYIDITGSLPSSDLRQLSSSQYWDGPLPTCPVTGTAFTLDRSGNINCKSHP</sequence>
<keyword evidence="1" id="KW-1133">Transmembrane helix</keyword>
<keyword evidence="1" id="KW-0812">Transmembrane</keyword>
<reference evidence="2 3" key="1">
    <citation type="submission" date="2019-02" db="EMBL/GenBank/DDBJ databases">
        <title>Deep-cultivation of Planctomycetes and their phenomic and genomic characterization uncovers novel biology.</title>
        <authorList>
            <person name="Wiegand S."/>
            <person name="Jogler M."/>
            <person name="Boedeker C."/>
            <person name="Pinto D."/>
            <person name="Vollmers J."/>
            <person name="Rivas-Marin E."/>
            <person name="Kohn T."/>
            <person name="Peeters S.H."/>
            <person name="Heuer A."/>
            <person name="Rast P."/>
            <person name="Oberbeckmann S."/>
            <person name="Bunk B."/>
            <person name="Jeske O."/>
            <person name="Meyerdierks A."/>
            <person name="Storesund J.E."/>
            <person name="Kallscheuer N."/>
            <person name="Luecker S."/>
            <person name="Lage O.M."/>
            <person name="Pohl T."/>
            <person name="Merkel B.J."/>
            <person name="Hornburger P."/>
            <person name="Mueller R.-W."/>
            <person name="Bruemmer F."/>
            <person name="Labrenz M."/>
            <person name="Spormann A.M."/>
            <person name="Op Den Camp H."/>
            <person name="Overmann J."/>
            <person name="Amann R."/>
            <person name="Jetten M.S.M."/>
            <person name="Mascher T."/>
            <person name="Medema M.H."/>
            <person name="Devos D.P."/>
            <person name="Kaster A.-K."/>
            <person name="Ovreas L."/>
            <person name="Rohde M."/>
            <person name="Galperin M.Y."/>
            <person name="Jogler C."/>
        </authorList>
    </citation>
    <scope>NUCLEOTIDE SEQUENCE [LARGE SCALE GENOMIC DNA]</scope>
    <source>
        <strain evidence="2 3">Poly59</strain>
    </source>
</reference>
<dbReference type="Proteomes" id="UP000317977">
    <property type="component" value="Unassembled WGS sequence"/>
</dbReference>
<evidence type="ECO:0000313" key="2">
    <source>
        <dbReference type="EMBL" id="TWU57761.1"/>
    </source>
</evidence>
<feature type="transmembrane region" description="Helical" evidence="1">
    <location>
        <begin position="12"/>
        <end position="31"/>
    </location>
</feature>
<dbReference type="OrthoDB" id="277268at2"/>
<dbReference type="NCBIfam" id="TIGR02532">
    <property type="entry name" value="IV_pilin_GFxxxE"/>
    <property type="match status" value="1"/>
</dbReference>
<evidence type="ECO:0008006" key="4">
    <source>
        <dbReference type="Google" id="ProtNLM"/>
    </source>
</evidence>